<dbReference type="EMBL" id="KK914538">
    <property type="protein sequence ID" value="KDP34259.1"/>
    <property type="molecule type" value="Genomic_DNA"/>
</dbReference>
<name>A0A067KR31_JATCU</name>
<dbReference type="AlphaFoldDB" id="A0A067KR31"/>
<accession>A0A067KR31</accession>
<organism evidence="1 2">
    <name type="scientific">Jatropha curcas</name>
    <name type="common">Barbados nut</name>
    <dbReference type="NCBI Taxonomy" id="180498"/>
    <lineage>
        <taxon>Eukaryota</taxon>
        <taxon>Viridiplantae</taxon>
        <taxon>Streptophyta</taxon>
        <taxon>Embryophyta</taxon>
        <taxon>Tracheophyta</taxon>
        <taxon>Spermatophyta</taxon>
        <taxon>Magnoliopsida</taxon>
        <taxon>eudicotyledons</taxon>
        <taxon>Gunneridae</taxon>
        <taxon>Pentapetalae</taxon>
        <taxon>rosids</taxon>
        <taxon>fabids</taxon>
        <taxon>Malpighiales</taxon>
        <taxon>Euphorbiaceae</taxon>
        <taxon>Crotonoideae</taxon>
        <taxon>Jatropheae</taxon>
        <taxon>Jatropha</taxon>
    </lineage>
</organism>
<dbReference type="Proteomes" id="UP000027138">
    <property type="component" value="Unassembled WGS sequence"/>
</dbReference>
<gene>
    <name evidence="1" type="ORF">JCGZ_12827</name>
</gene>
<reference evidence="1 2" key="1">
    <citation type="journal article" date="2014" name="PLoS ONE">
        <title>Global Analysis of Gene Expression Profiles in Physic Nut (Jatropha curcas L.) Seedlings Exposed to Salt Stress.</title>
        <authorList>
            <person name="Zhang L."/>
            <person name="Zhang C."/>
            <person name="Wu P."/>
            <person name="Chen Y."/>
            <person name="Li M."/>
            <person name="Jiang H."/>
            <person name="Wu G."/>
        </authorList>
    </citation>
    <scope>NUCLEOTIDE SEQUENCE [LARGE SCALE GENOMIC DNA]</scope>
    <source>
        <strain evidence="2">cv. GZQX0401</strain>
        <tissue evidence="1">Young leaves</tissue>
    </source>
</reference>
<protein>
    <submittedName>
        <fullName evidence="1">Uncharacterized protein</fullName>
    </submittedName>
</protein>
<evidence type="ECO:0000313" key="1">
    <source>
        <dbReference type="EMBL" id="KDP34259.1"/>
    </source>
</evidence>
<keyword evidence="2" id="KW-1185">Reference proteome</keyword>
<sequence>MVVSQTSGEIANQWRESVLLEEMSRSRPSPALEVDGTVRISPENSIARWRGLPVAISLDSGSHCTNQGHQSDCLAELLRLESLFAGDDGRLAGKREVEGVAVALWLSRKEGEKKKRKSEKRKKERKILEFLDHSGSIRTDLV</sequence>
<evidence type="ECO:0000313" key="2">
    <source>
        <dbReference type="Proteomes" id="UP000027138"/>
    </source>
</evidence>
<proteinExistence type="predicted"/>